<accession>A0A645BK25</accession>
<gene>
    <name evidence="1" type="ORF">SDC9_111782</name>
</gene>
<evidence type="ECO:0000313" key="1">
    <source>
        <dbReference type="EMBL" id="MPM64891.1"/>
    </source>
</evidence>
<dbReference type="EMBL" id="VSSQ01020210">
    <property type="protein sequence ID" value="MPM64891.1"/>
    <property type="molecule type" value="Genomic_DNA"/>
</dbReference>
<dbReference type="InterPro" id="IPR006059">
    <property type="entry name" value="SBP"/>
</dbReference>
<evidence type="ECO:0008006" key="2">
    <source>
        <dbReference type="Google" id="ProtNLM"/>
    </source>
</evidence>
<protein>
    <recommendedName>
        <fullName evidence="2">ABC transporter-binding protein</fullName>
    </recommendedName>
</protein>
<dbReference type="SUPFAM" id="SSF53850">
    <property type="entry name" value="Periplasmic binding protein-like II"/>
    <property type="match status" value="1"/>
</dbReference>
<dbReference type="Pfam" id="PF01547">
    <property type="entry name" value="SBP_bac_1"/>
    <property type="match status" value="1"/>
</dbReference>
<comment type="caution">
    <text evidence="1">The sequence shown here is derived from an EMBL/GenBank/DDBJ whole genome shotgun (WGS) entry which is preliminary data.</text>
</comment>
<dbReference type="InterPro" id="IPR050490">
    <property type="entry name" value="Bact_solute-bd_prot1"/>
</dbReference>
<dbReference type="PANTHER" id="PTHR43649">
    <property type="entry name" value="ARABINOSE-BINDING PROTEIN-RELATED"/>
    <property type="match status" value="1"/>
</dbReference>
<dbReference type="PANTHER" id="PTHR43649:SF12">
    <property type="entry name" value="DIACETYLCHITOBIOSE BINDING PROTEIN DASA"/>
    <property type="match status" value="1"/>
</dbReference>
<dbReference type="Gene3D" id="3.40.190.10">
    <property type="entry name" value="Periplasmic binding protein-like II"/>
    <property type="match status" value="1"/>
</dbReference>
<sequence length="449" mass="50091">MKHTRILMCIVLVLLLISIPAFSAGTKESGKTTLRVAHFYDSMEEGEMTGYKWFNLVKQGFEAENPDITIEFEQFQWDEIDIKIMSDFRSGITSHDVTLSTPQLLPQHAAVGTFDDLQPYLDANWTQEQIEELSWASTYQQGKQGGKQIGIPLGSHSRIALYNKDLFMAANLDPARPPRNLDELIAFAKKLTIDKNGDGSIDQWGLGLTLGPDRATIEVTYAPLVWGFGGELYDKVGKRATFAEDAGVKAATLLWDMVNTHKIVNPAAMVNTYNRNVFDAVLEEKVAIAFGWGSYWVNALEDNGFVHGIFPPTIDGSMTKIGVFPYPTTGGSGFTNSWDVSMYSKSQNKDAAWKFIEYLLNKADLTTYTDAGLPIRQSEWQKPEYSTPYFETYYDAIASGRPMPESAQFGELADVVSAALQRCMTADRNDIAKILMDAQNSFNSKYQGQ</sequence>
<proteinExistence type="predicted"/>
<dbReference type="AlphaFoldDB" id="A0A645BK25"/>
<organism evidence="1">
    <name type="scientific">bioreactor metagenome</name>
    <dbReference type="NCBI Taxonomy" id="1076179"/>
    <lineage>
        <taxon>unclassified sequences</taxon>
        <taxon>metagenomes</taxon>
        <taxon>ecological metagenomes</taxon>
    </lineage>
</organism>
<name>A0A645BK25_9ZZZZ</name>
<reference evidence="1" key="1">
    <citation type="submission" date="2019-08" db="EMBL/GenBank/DDBJ databases">
        <authorList>
            <person name="Kucharzyk K."/>
            <person name="Murdoch R.W."/>
            <person name="Higgins S."/>
            <person name="Loffler F."/>
        </authorList>
    </citation>
    <scope>NUCLEOTIDE SEQUENCE</scope>
</reference>